<comment type="caution">
    <text evidence="1">The sequence shown here is derived from an EMBL/GenBank/DDBJ whole genome shotgun (WGS) entry which is preliminary data.</text>
</comment>
<dbReference type="EMBL" id="NGKA01000005">
    <property type="protein sequence ID" value="RSU13524.1"/>
    <property type="molecule type" value="Genomic_DNA"/>
</dbReference>
<name>A0A430AZN8_9ENTE</name>
<evidence type="ECO:0000313" key="2">
    <source>
        <dbReference type="Proteomes" id="UP000287605"/>
    </source>
</evidence>
<dbReference type="RefSeq" id="WP_126807820.1">
    <property type="nucleotide sequence ID" value="NZ_NGKA01000005.1"/>
</dbReference>
<dbReference type="AlphaFoldDB" id="A0A430AZN8"/>
<proteinExistence type="predicted"/>
<protein>
    <submittedName>
        <fullName evidence="1">Uncharacterized protein</fullName>
    </submittedName>
</protein>
<organism evidence="1 2">
    <name type="scientific">Vagococcus elongatus</name>
    <dbReference type="NCBI Taxonomy" id="180344"/>
    <lineage>
        <taxon>Bacteria</taxon>
        <taxon>Bacillati</taxon>
        <taxon>Bacillota</taxon>
        <taxon>Bacilli</taxon>
        <taxon>Lactobacillales</taxon>
        <taxon>Enterococcaceae</taxon>
        <taxon>Vagococcus</taxon>
    </lineage>
</organism>
<reference evidence="1 2" key="1">
    <citation type="submission" date="2017-05" db="EMBL/GenBank/DDBJ databases">
        <title>Vagococcus spp. assemblies.</title>
        <authorList>
            <person name="Gulvik C.A."/>
        </authorList>
    </citation>
    <scope>NUCLEOTIDE SEQUENCE [LARGE SCALE GENOMIC DNA]</scope>
    <source>
        <strain evidence="1 2">CCUG 51432</strain>
    </source>
</reference>
<keyword evidence="2" id="KW-1185">Reference proteome</keyword>
<accession>A0A430AZN8</accession>
<gene>
    <name evidence="1" type="ORF">CBF29_04530</name>
</gene>
<sequence>MRYGNLSNIIENLEERELKKETAFFVSAQQKADEAYQKIFDEGVARLEQRKSRYRRKLNAEKRQEMIRISMSEQLRVNEFRQKLIDQELEKCVQYFHDLPDEIFFDWMSRFLGQHDEHPVIFIGPSRFESARSRFGHEYDIRLKEELKIGFLLCYKTFDINYDMNQVMRYRKQEMTNQMMDYLFEDEHDEKK</sequence>
<dbReference type="Proteomes" id="UP000287605">
    <property type="component" value="Unassembled WGS sequence"/>
</dbReference>
<dbReference type="OrthoDB" id="9826195at2"/>
<evidence type="ECO:0000313" key="1">
    <source>
        <dbReference type="EMBL" id="RSU13524.1"/>
    </source>
</evidence>